<dbReference type="PANTHER" id="PTHR33755">
    <property type="entry name" value="TOXIN PARE1-RELATED"/>
    <property type="match status" value="1"/>
</dbReference>
<dbReference type="InterPro" id="IPR007712">
    <property type="entry name" value="RelE/ParE_toxin"/>
</dbReference>
<protein>
    <submittedName>
        <fullName evidence="3">Type II toxin-antitoxin system RelE/ParE family toxin</fullName>
    </submittedName>
</protein>
<keyword evidence="4" id="KW-1185">Reference proteome</keyword>
<dbReference type="SUPFAM" id="SSF143011">
    <property type="entry name" value="RelE-like"/>
    <property type="match status" value="1"/>
</dbReference>
<evidence type="ECO:0000313" key="4">
    <source>
        <dbReference type="Proteomes" id="UP000664654"/>
    </source>
</evidence>
<comment type="caution">
    <text evidence="3">The sequence shown here is derived from an EMBL/GenBank/DDBJ whole genome shotgun (WGS) entry which is preliminary data.</text>
</comment>
<comment type="similarity">
    <text evidence="1">Belongs to the RelE toxin family.</text>
</comment>
<dbReference type="Proteomes" id="UP000664654">
    <property type="component" value="Unassembled WGS sequence"/>
</dbReference>
<gene>
    <name evidence="3" type="ORF">J0A66_02010</name>
</gene>
<dbReference type="NCBIfam" id="TIGR02385">
    <property type="entry name" value="RelE_StbE"/>
    <property type="match status" value="1"/>
</dbReference>
<organism evidence="3 4">
    <name type="scientific">Bowmanella dokdonensis</name>
    <dbReference type="NCBI Taxonomy" id="751969"/>
    <lineage>
        <taxon>Bacteria</taxon>
        <taxon>Pseudomonadati</taxon>
        <taxon>Pseudomonadota</taxon>
        <taxon>Gammaproteobacteria</taxon>
        <taxon>Alteromonadales</taxon>
        <taxon>Alteromonadaceae</taxon>
        <taxon>Bowmanella</taxon>
    </lineage>
</organism>
<evidence type="ECO:0000313" key="3">
    <source>
        <dbReference type="EMBL" id="MBN7823989.1"/>
    </source>
</evidence>
<dbReference type="EMBL" id="JAFKCV010000001">
    <property type="protein sequence ID" value="MBN7823989.1"/>
    <property type="molecule type" value="Genomic_DNA"/>
</dbReference>
<dbReference type="RefSeq" id="WP_206572090.1">
    <property type="nucleotide sequence ID" value="NZ_JAFKCV010000001.1"/>
</dbReference>
<name>A0A939DK30_9ALTE</name>
<accession>A0A939DK30</accession>
<sequence length="104" mass="11897">MDYRIVWSQAALDDMDEIAEYIHKDSPFYASVVVEKILLSTSNLPKHPLLGRRVPEAGSEAFREVFIYDYRLIYEVLEDDQTLLVLAVLHGRRDMANLLSGGPE</sequence>
<dbReference type="Pfam" id="PF05016">
    <property type="entry name" value="ParE_toxin"/>
    <property type="match status" value="1"/>
</dbReference>
<evidence type="ECO:0000256" key="1">
    <source>
        <dbReference type="ARBA" id="ARBA00006226"/>
    </source>
</evidence>
<dbReference type="PANTHER" id="PTHR33755:SF5">
    <property type="entry name" value="TYPE II TOXIN-ANTITOXIN SYSTEM RELE_PARE FAMILY TOXIN"/>
    <property type="match status" value="1"/>
</dbReference>
<evidence type="ECO:0000256" key="2">
    <source>
        <dbReference type="ARBA" id="ARBA00022649"/>
    </source>
</evidence>
<dbReference type="InterPro" id="IPR051803">
    <property type="entry name" value="TA_system_RelE-like_toxin"/>
</dbReference>
<reference evidence="3" key="1">
    <citation type="submission" date="2021-03" db="EMBL/GenBank/DDBJ databases">
        <title>novel species isolated from a fishpond in China.</title>
        <authorList>
            <person name="Lu H."/>
            <person name="Cai Z."/>
        </authorList>
    </citation>
    <scope>NUCLEOTIDE SEQUENCE</scope>
    <source>
        <strain evidence="3">JCM 30855</strain>
    </source>
</reference>
<proteinExistence type="inferred from homology"/>
<dbReference type="AlphaFoldDB" id="A0A939DK30"/>
<keyword evidence="2" id="KW-1277">Toxin-antitoxin system</keyword>
<dbReference type="InterPro" id="IPR035093">
    <property type="entry name" value="RelE/ParE_toxin_dom_sf"/>
</dbReference>
<dbReference type="Gene3D" id="3.30.2310.20">
    <property type="entry name" value="RelE-like"/>
    <property type="match status" value="1"/>
</dbReference>